<evidence type="ECO:0000313" key="2">
    <source>
        <dbReference type="EMBL" id="AGT43411.1"/>
    </source>
</evidence>
<protein>
    <recommendedName>
        <fullName evidence="4">Peptidase A2 domain-containing protein</fullName>
    </recommendedName>
</protein>
<dbReference type="Gene3D" id="2.40.70.10">
    <property type="entry name" value="Acid Proteases"/>
    <property type="match status" value="2"/>
</dbReference>
<dbReference type="GO" id="GO:0006508">
    <property type="term" value="P:proteolysis"/>
    <property type="evidence" value="ECO:0007669"/>
    <property type="project" value="InterPro"/>
</dbReference>
<dbReference type="SUPFAM" id="SSF50630">
    <property type="entry name" value="Acid proteases"/>
    <property type="match status" value="2"/>
</dbReference>
<evidence type="ECO:0000313" key="3">
    <source>
        <dbReference type="Proteomes" id="UP000015620"/>
    </source>
</evidence>
<evidence type="ECO:0000256" key="1">
    <source>
        <dbReference type="SAM" id="SignalP"/>
    </source>
</evidence>
<dbReference type="HOGENOM" id="CLU_643941_0_0_12"/>
<dbReference type="GO" id="GO:0004190">
    <property type="term" value="F:aspartic-type endopeptidase activity"/>
    <property type="evidence" value="ECO:0007669"/>
    <property type="project" value="InterPro"/>
</dbReference>
<dbReference type="Proteomes" id="UP000015620">
    <property type="component" value="Chromosome"/>
</dbReference>
<dbReference type="CDD" id="cd05483">
    <property type="entry name" value="retropepsin_like_bacteria"/>
    <property type="match status" value="1"/>
</dbReference>
<proteinExistence type="predicted"/>
<keyword evidence="1" id="KW-0732">Signal</keyword>
<dbReference type="InterPro" id="IPR021109">
    <property type="entry name" value="Peptidase_aspartic_dom_sf"/>
</dbReference>
<sequence length="426" mass="48319">MKRNQCKLIKILNSCLIFLCFFSSIFAQNEAECEKVVEVVFEACNKKSESQLLPYLAESFSIAGYKDDMAKTILKQLISAVGNIVSYEKKESRLEADKLILEYSIDYSQVGKKDSMFVFNKDNLLVEAEFMKIAVKTLSPQERVIEYNKDKFISVPVILAGNLPLVEVLLNGESCLFLLDSGAPFSILNSKYIDGVDTSEKKLGSLHDINGNASTSNMDIVMVKELEFAGNKMKNQKIVILDMSHLETYLKTDGIYGLIGYDMLKEYDFFLDYSKKTLTLINPDYIDGFIKNNKLKIYSKIACSMIEHIPVVETLIGNKIYRLGIDTGAEFNLIDSFYFSELESFLKNKEKTELGGASGAKREIYQAEVKTMKIGKKTYKDLKTGFSDISHLRKIKDGYEGILGYPFLSVHPILISYKRKELILFK</sequence>
<dbReference type="OrthoDB" id="3521766at2"/>
<dbReference type="EMBL" id="CP004120">
    <property type="protein sequence ID" value="AGT43411.1"/>
    <property type="molecule type" value="Genomic_DNA"/>
</dbReference>
<dbReference type="Pfam" id="PF13650">
    <property type="entry name" value="Asp_protease_2"/>
    <property type="match status" value="1"/>
</dbReference>
<accession>S6A3B4</accession>
<dbReference type="STRING" id="1291379.TPE_0915"/>
<feature type="signal peptide" evidence="1">
    <location>
        <begin position="1"/>
        <end position="27"/>
    </location>
</feature>
<name>S6A3B4_9SPIR</name>
<reference evidence="2 3" key="1">
    <citation type="journal article" date="2013" name="PLoS ONE">
        <title>Genome-Wide Relatedness of Treponema pedis, from Gingiva and Necrotic Skin Lesions of Pigs, with the Human Oral Pathogen Treponema denticola.</title>
        <authorList>
            <person name="Svartstrom O."/>
            <person name="Mushtaq M."/>
            <person name="Pringle M."/>
            <person name="Segerman B."/>
        </authorList>
    </citation>
    <scope>NUCLEOTIDE SEQUENCE [LARGE SCALE GENOMIC DNA]</scope>
    <source>
        <strain evidence="2">T A4</strain>
    </source>
</reference>
<organism evidence="2 3">
    <name type="scientific">Treponema pedis str. T A4</name>
    <dbReference type="NCBI Taxonomy" id="1291379"/>
    <lineage>
        <taxon>Bacteria</taxon>
        <taxon>Pseudomonadati</taxon>
        <taxon>Spirochaetota</taxon>
        <taxon>Spirochaetia</taxon>
        <taxon>Spirochaetales</taxon>
        <taxon>Treponemataceae</taxon>
        <taxon>Treponema</taxon>
    </lineage>
</organism>
<feature type="chain" id="PRO_5004545662" description="Peptidase A2 domain-containing protein" evidence="1">
    <location>
        <begin position="28"/>
        <end position="426"/>
    </location>
</feature>
<keyword evidence="3" id="KW-1185">Reference proteome</keyword>
<dbReference type="InterPro" id="IPR001969">
    <property type="entry name" value="Aspartic_peptidase_AS"/>
</dbReference>
<gene>
    <name evidence="2" type="ORF">TPE_0915</name>
</gene>
<dbReference type="RefSeq" id="WP_020964711.1">
    <property type="nucleotide sequence ID" value="NC_022097.1"/>
</dbReference>
<dbReference type="PATRIC" id="fig|1291379.3.peg.911"/>
<evidence type="ECO:0008006" key="4">
    <source>
        <dbReference type="Google" id="ProtNLM"/>
    </source>
</evidence>
<dbReference type="GeneID" id="301089560"/>
<dbReference type="InterPro" id="IPR034122">
    <property type="entry name" value="Retropepsin-like_bacterial"/>
</dbReference>
<dbReference type="KEGG" id="tped:TPE_0915"/>
<dbReference type="PROSITE" id="PS00141">
    <property type="entry name" value="ASP_PROTEASE"/>
    <property type="match status" value="1"/>
</dbReference>
<dbReference type="AlphaFoldDB" id="S6A3B4"/>